<gene>
    <name evidence="3" type="ORF">K450DRAFT_240120</name>
</gene>
<evidence type="ECO:0000313" key="4">
    <source>
        <dbReference type="Proteomes" id="UP001206595"/>
    </source>
</evidence>
<dbReference type="GO" id="GO:0016491">
    <property type="term" value="F:oxidoreductase activity"/>
    <property type="evidence" value="ECO:0007669"/>
    <property type="project" value="UniProtKB-KW"/>
</dbReference>
<evidence type="ECO:0000256" key="1">
    <source>
        <dbReference type="ARBA" id="ARBA00023002"/>
    </source>
</evidence>
<accession>A0AAD5EA80</accession>
<organism evidence="3 4">
    <name type="scientific">Umbelopsis ramanniana AG</name>
    <dbReference type="NCBI Taxonomy" id="1314678"/>
    <lineage>
        <taxon>Eukaryota</taxon>
        <taxon>Fungi</taxon>
        <taxon>Fungi incertae sedis</taxon>
        <taxon>Mucoromycota</taxon>
        <taxon>Mucoromycotina</taxon>
        <taxon>Umbelopsidomycetes</taxon>
        <taxon>Umbelopsidales</taxon>
        <taxon>Umbelopsidaceae</taxon>
        <taxon>Umbelopsis</taxon>
    </lineage>
</organism>
<dbReference type="GO" id="GO:0005737">
    <property type="term" value="C:cytoplasm"/>
    <property type="evidence" value="ECO:0007669"/>
    <property type="project" value="TreeGrafter"/>
</dbReference>
<name>A0AAD5EA80_UMBRA</name>
<dbReference type="GeneID" id="75914225"/>
<feature type="domain" description="NADP-dependent oxidoreductase" evidence="2">
    <location>
        <begin position="22"/>
        <end position="314"/>
    </location>
</feature>
<dbReference type="PANTHER" id="PTHR43625:SF40">
    <property type="entry name" value="ALDO-KETO REDUCTASE YAKC [NADP(+)]"/>
    <property type="match status" value="1"/>
</dbReference>
<reference evidence="3" key="1">
    <citation type="submission" date="2021-06" db="EMBL/GenBank/DDBJ databases">
        <authorList>
            <consortium name="DOE Joint Genome Institute"/>
            <person name="Mondo S.J."/>
            <person name="Amses K.R."/>
            <person name="Simmons D.R."/>
            <person name="Longcore J.E."/>
            <person name="Seto K."/>
            <person name="Alves G.H."/>
            <person name="Bonds A.E."/>
            <person name="Quandt C.A."/>
            <person name="Davis W.J."/>
            <person name="Chang Y."/>
            <person name="Letcher P.M."/>
            <person name="Powell M.J."/>
            <person name="Kuo A."/>
            <person name="Labutti K."/>
            <person name="Pangilinan J."/>
            <person name="Andreopoulos W."/>
            <person name="Tritt A."/>
            <person name="Riley R."/>
            <person name="Hundley H."/>
            <person name="Johnson J."/>
            <person name="Lipzen A."/>
            <person name="Barry K."/>
            <person name="Berbee M.L."/>
            <person name="Buchler N.E."/>
            <person name="Grigoriev I.V."/>
            <person name="Spatafora J.W."/>
            <person name="Stajich J.E."/>
            <person name="James T.Y."/>
        </authorList>
    </citation>
    <scope>NUCLEOTIDE SEQUENCE</scope>
    <source>
        <strain evidence="3">AG</strain>
    </source>
</reference>
<keyword evidence="4" id="KW-1185">Reference proteome</keyword>
<dbReference type="InterPro" id="IPR036812">
    <property type="entry name" value="NAD(P)_OxRdtase_dom_sf"/>
</dbReference>
<dbReference type="PANTHER" id="PTHR43625">
    <property type="entry name" value="AFLATOXIN B1 ALDEHYDE REDUCTASE"/>
    <property type="match status" value="1"/>
</dbReference>
<dbReference type="PRINTS" id="PR00069">
    <property type="entry name" value="ALDKETRDTASE"/>
</dbReference>
<dbReference type="Gene3D" id="3.20.20.100">
    <property type="entry name" value="NADP-dependent oxidoreductase domain"/>
    <property type="match status" value="1"/>
</dbReference>
<dbReference type="AlphaFoldDB" id="A0AAD5EA80"/>
<evidence type="ECO:0000313" key="3">
    <source>
        <dbReference type="EMBL" id="KAI8579744.1"/>
    </source>
</evidence>
<dbReference type="EMBL" id="MU620917">
    <property type="protein sequence ID" value="KAI8579744.1"/>
    <property type="molecule type" value="Genomic_DNA"/>
</dbReference>
<dbReference type="CDD" id="cd19076">
    <property type="entry name" value="AKR_AKR13A_13D"/>
    <property type="match status" value="1"/>
</dbReference>
<dbReference type="Pfam" id="PF00248">
    <property type="entry name" value="Aldo_ket_red"/>
    <property type="match status" value="1"/>
</dbReference>
<protein>
    <recommendedName>
        <fullName evidence="2">NADP-dependent oxidoreductase domain-containing protein</fullName>
    </recommendedName>
</protein>
<evidence type="ECO:0000259" key="2">
    <source>
        <dbReference type="Pfam" id="PF00248"/>
    </source>
</evidence>
<reference evidence="3" key="2">
    <citation type="journal article" date="2022" name="Proc. Natl. Acad. Sci. U.S.A.">
        <title>Diploid-dominant life cycles characterize the early evolution of Fungi.</title>
        <authorList>
            <person name="Amses K.R."/>
            <person name="Simmons D.R."/>
            <person name="Longcore J.E."/>
            <person name="Mondo S.J."/>
            <person name="Seto K."/>
            <person name="Jeronimo G.H."/>
            <person name="Bonds A.E."/>
            <person name="Quandt C.A."/>
            <person name="Davis W.J."/>
            <person name="Chang Y."/>
            <person name="Federici B.A."/>
            <person name="Kuo A."/>
            <person name="LaButti K."/>
            <person name="Pangilinan J."/>
            <person name="Andreopoulos W."/>
            <person name="Tritt A."/>
            <person name="Riley R."/>
            <person name="Hundley H."/>
            <person name="Johnson J."/>
            <person name="Lipzen A."/>
            <person name="Barry K."/>
            <person name="Lang B.F."/>
            <person name="Cuomo C.A."/>
            <person name="Buchler N.E."/>
            <person name="Grigoriev I.V."/>
            <person name="Spatafora J.W."/>
            <person name="Stajich J.E."/>
            <person name="James T.Y."/>
        </authorList>
    </citation>
    <scope>NUCLEOTIDE SEQUENCE</scope>
    <source>
        <strain evidence="3">AG</strain>
    </source>
</reference>
<dbReference type="InterPro" id="IPR020471">
    <property type="entry name" value="AKR"/>
</dbReference>
<dbReference type="RefSeq" id="XP_051444748.1">
    <property type="nucleotide sequence ID" value="XM_051588880.1"/>
</dbReference>
<comment type="caution">
    <text evidence="3">The sequence shown here is derived from an EMBL/GenBank/DDBJ whole genome shotgun (WGS) entry which is preliminary data.</text>
</comment>
<proteinExistence type="predicted"/>
<keyword evidence="1" id="KW-0560">Oxidoreductase</keyword>
<dbReference type="Proteomes" id="UP001206595">
    <property type="component" value="Unassembled WGS sequence"/>
</dbReference>
<dbReference type="InterPro" id="IPR023210">
    <property type="entry name" value="NADP_OxRdtase_dom"/>
</dbReference>
<dbReference type="InterPro" id="IPR050791">
    <property type="entry name" value="Aldo-Keto_reductase"/>
</dbReference>
<sequence>MTLPQASPLREIGKTGVKISAIGYGGMSLAPGIYGETDDDSSVDLLKKALDIGCNFWDTADVYGQGHSEKVISRVLKDRRKDVFLATKFGNDYSSGTFRVNGNPEYLRRCCDASLERLQTDYIDLFYSHRIDPDTPIEVTVRAMAELVKEGKVKYLGLSECSATTLRRAHKVHPITAVQVEYSPWTLDHEQNDLIKTARELGVSIVAYSPLGRGFLSGNIKSLNDLDKDDRRRIMPRFQGENFAKNLKLADKIKEIAHKKGVTASQLTLAWVLGQGDDIFVIPGTRKEKYLLENMSAGAVVLSKEELAEVRAIAESFDVSGERYHPEMMKHLGN</sequence>
<dbReference type="SUPFAM" id="SSF51430">
    <property type="entry name" value="NAD(P)-linked oxidoreductase"/>
    <property type="match status" value="1"/>
</dbReference>